<dbReference type="AlphaFoldDB" id="A0AAV9J5N0"/>
<evidence type="ECO:0000313" key="2">
    <source>
        <dbReference type="Proteomes" id="UP001324427"/>
    </source>
</evidence>
<protein>
    <submittedName>
        <fullName evidence="1">Uncharacterized protein</fullName>
    </submittedName>
</protein>
<reference evidence="1 2" key="1">
    <citation type="submission" date="2021-11" db="EMBL/GenBank/DDBJ databases">
        <title>Black yeast isolated from Biological Soil Crust.</title>
        <authorList>
            <person name="Kurbessoian T."/>
        </authorList>
    </citation>
    <scope>NUCLEOTIDE SEQUENCE [LARGE SCALE GENOMIC DNA]</scope>
    <source>
        <strain evidence="1 2">CCFEE 5522</strain>
    </source>
</reference>
<accession>A0AAV9J5N0</accession>
<gene>
    <name evidence="1" type="ORF">LTR36_009916</name>
</gene>
<dbReference type="EMBL" id="JAVFHQ010000078">
    <property type="protein sequence ID" value="KAK4539946.1"/>
    <property type="molecule type" value="Genomic_DNA"/>
</dbReference>
<name>A0AAV9J5N0_9PEZI</name>
<proteinExistence type="predicted"/>
<keyword evidence="2" id="KW-1185">Reference proteome</keyword>
<evidence type="ECO:0000313" key="1">
    <source>
        <dbReference type="EMBL" id="KAK4539946.1"/>
    </source>
</evidence>
<dbReference type="Proteomes" id="UP001324427">
    <property type="component" value="Unassembled WGS sequence"/>
</dbReference>
<comment type="caution">
    <text evidence="1">The sequence shown here is derived from an EMBL/GenBank/DDBJ whole genome shotgun (WGS) entry which is preliminary data.</text>
</comment>
<organism evidence="1 2">
    <name type="scientific">Oleoguttula mirabilis</name>
    <dbReference type="NCBI Taxonomy" id="1507867"/>
    <lineage>
        <taxon>Eukaryota</taxon>
        <taxon>Fungi</taxon>
        <taxon>Dikarya</taxon>
        <taxon>Ascomycota</taxon>
        <taxon>Pezizomycotina</taxon>
        <taxon>Dothideomycetes</taxon>
        <taxon>Dothideomycetidae</taxon>
        <taxon>Mycosphaerellales</taxon>
        <taxon>Teratosphaeriaceae</taxon>
        <taxon>Oleoguttula</taxon>
    </lineage>
</organism>
<sequence>MASMEDWLNNQLITFYDPVPEDHILFIDDIRAVPKKHALDAAMDKIALAVAALHRAGPRPTRLSEAFWVFAVGSWSRQYYDAQVRAATAHLPKRVSVDKDVVFAEDRVVEAIALLRREGDVRDARDLADAMASYRKESKAW</sequence>